<feature type="region of interest" description="Disordered" evidence="1">
    <location>
        <begin position="64"/>
        <end position="95"/>
    </location>
</feature>
<evidence type="ECO:0000256" key="1">
    <source>
        <dbReference type="SAM" id="MobiDB-lite"/>
    </source>
</evidence>
<feature type="compositionally biased region" description="Basic and acidic residues" evidence="1">
    <location>
        <begin position="85"/>
        <end position="95"/>
    </location>
</feature>
<keyword evidence="3" id="KW-1185">Reference proteome</keyword>
<reference evidence="3" key="1">
    <citation type="submission" date="2016-10" db="EMBL/GenBank/DDBJ databases">
        <authorList>
            <person name="Varghese N."/>
            <person name="Submissions S."/>
        </authorList>
    </citation>
    <scope>NUCLEOTIDE SEQUENCE [LARGE SCALE GENOMIC DNA]</scope>
    <source>
        <strain evidence="3">UNC178MFTsu3.1</strain>
    </source>
</reference>
<protein>
    <submittedName>
        <fullName evidence="2">Uncharacterized protein</fullName>
    </submittedName>
</protein>
<sequence length="95" mass="10374">MSDIIRFLERMGEDVRLRDASAAELELALAQAHLEPEHGAAVLAGDAARLQALLGLGTLMAVQLPAEEEEEEEQEDEGEEPPPSEESRRREAVLA</sequence>
<dbReference type="Proteomes" id="UP000199477">
    <property type="component" value="Unassembled WGS sequence"/>
</dbReference>
<dbReference type="EMBL" id="FONH01000033">
    <property type="protein sequence ID" value="SFF58428.1"/>
    <property type="molecule type" value="Genomic_DNA"/>
</dbReference>
<gene>
    <name evidence="2" type="ORF">SAMN02799615_04267</name>
</gene>
<evidence type="ECO:0000313" key="3">
    <source>
        <dbReference type="Proteomes" id="UP000199477"/>
    </source>
</evidence>
<dbReference type="AlphaFoldDB" id="A0A1I2JWI6"/>
<dbReference type="STRING" id="500610.SAMN02799615_04267"/>
<dbReference type="RefSeq" id="WP_035322259.1">
    <property type="nucleotide sequence ID" value="NZ_FONH01000033.1"/>
</dbReference>
<proteinExistence type="predicted"/>
<accession>A0A1I2JWI6</accession>
<name>A0A1I2JWI6_9GAMM</name>
<feature type="compositionally biased region" description="Acidic residues" evidence="1">
    <location>
        <begin position="66"/>
        <end position="83"/>
    </location>
</feature>
<organism evidence="2 3">
    <name type="scientific">Dyella marensis</name>
    <dbReference type="NCBI Taxonomy" id="500610"/>
    <lineage>
        <taxon>Bacteria</taxon>
        <taxon>Pseudomonadati</taxon>
        <taxon>Pseudomonadota</taxon>
        <taxon>Gammaproteobacteria</taxon>
        <taxon>Lysobacterales</taxon>
        <taxon>Rhodanobacteraceae</taxon>
        <taxon>Dyella</taxon>
    </lineage>
</organism>
<evidence type="ECO:0000313" key="2">
    <source>
        <dbReference type="EMBL" id="SFF58428.1"/>
    </source>
</evidence>